<organism evidence="6 7">
    <name type="scientific">Penicillium salamii</name>
    <dbReference type="NCBI Taxonomy" id="1612424"/>
    <lineage>
        <taxon>Eukaryota</taxon>
        <taxon>Fungi</taxon>
        <taxon>Dikarya</taxon>
        <taxon>Ascomycota</taxon>
        <taxon>Pezizomycotina</taxon>
        <taxon>Eurotiomycetes</taxon>
        <taxon>Eurotiomycetidae</taxon>
        <taxon>Eurotiales</taxon>
        <taxon>Aspergillaceae</taxon>
        <taxon>Penicillium</taxon>
    </lineage>
</organism>
<feature type="compositionally biased region" description="Polar residues" evidence="4">
    <location>
        <begin position="770"/>
        <end position="784"/>
    </location>
</feature>
<evidence type="ECO:0000256" key="5">
    <source>
        <dbReference type="SAM" id="Phobius"/>
    </source>
</evidence>
<dbReference type="AlphaFoldDB" id="A0A9W4JZ38"/>
<dbReference type="GO" id="GO:0001682">
    <property type="term" value="P:tRNA 5'-leader removal"/>
    <property type="evidence" value="ECO:0007669"/>
    <property type="project" value="InterPro"/>
</dbReference>
<dbReference type="GO" id="GO:0005655">
    <property type="term" value="C:nucleolar ribonuclease P complex"/>
    <property type="evidence" value="ECO:0007669"/>
    <property type="project" value="InterPro"/>
</dbReference>
<sequence>MTYTFALHLKPISFDYSNVSGFFGPGAFWAWVISLLTGFCPNEGLHLMRVIWKEPWEYPLSFDNASELPPLPAEKKPGESTTDVSNNDSGQDDVLEKDKMDCIRQFLKKVMQNALTDDMQRSPELVGQFLELNLWLSQLRLNNQSFFFGYNFDKHSDNFLLQAECADHVMDSLPLFITERTTYLGLMRYSTSKSPRVQYRMERTYELPRNLRATCSWFELNETDFIHYLKEFRNRVQFWMYQYKASEAEIPRKMDANTWAAALYALVSCWVCLIEHGRCKSKTWRPEDDAASCVAQVAYGASTLALLSSHPRKPESSRKSRTSLRSSIWMVVYLHAWFVMLCRGYFVEDGLGIASILGTAQFSGLLGLLCYRMPFLVVLEVEPTRSWIARRFTWLRLGPAQSVSELRQGTVFLCTLLQALALLSSGRRFLQIPKIPWTLHAGPPIPKSSASILDLDQAAALATAVFLLLAIPLQFAIISFGRVLWRGYRVVVSAIPLAVLQKPWSLYIMMVFVLPVLPVYAILHPVRAVKMVVGSMQSVLRLIRTSLAHLRGSSRQEIDGQAMELQRRTTSQMEQDDKQLRLPRCSPQLRIHVKSITKMGKGPLERKLKFEKKNTDLVKLPKYAKVEKRPIPHAPVASPYAGASVPKVVYVSSSTPFMSAVKRVQKLLIQAEKRATANISLENTRKSEQQILEELSKVSEKREEVFVKATGRAIEKALNVGKWFEEKATQYVVRIKTGSVLVVDDVVEDEEKKQKEQQKQQQSEKQSQSGPSTDPSKTESQSTATKRKHQDDPAESEDELPESRTRWIKMVEVAVTLK</sequence>
<evidence type="ECO:0000256" key="2">
    <source>
        <dbReference type="ARBA" id="ARBA00022694"/>
    </source>
</evidence>
<dbReference type="EMBL" id="CAJVPA010000239">
    <property type="protein sequence ID" value="CAG8419441.1"/>
    <property type="molecule type" value="Genomic_DNA"/>
</dbReference>
<dbReference type="Gene3D" id="3.30.110.20">
    <property type="entry name" value="Alba-like domain"/>
    <property type="match status" value="1"/>
</dbReference>
<dbReference type="InterPro" id="IPR036882">
    <property type="entry name" value="Alba-like_dom_sf"/>
</dbReference>
<reference evidence="6" key="1">
    <citation type="submission" date="2021-07" db="EMBL/GenBank/DDBJ databases">
        <authorList>
            <person name="Branca A.L. A."/>
        </authorList>
    </citation>
    <scope>NUCLEOTIDE SEQUENCE</scope>
</reference>
<evidence type="ECO:0000313" key="6">
    <source>
        <dbReference type="EMBL" id="CAG8419441.1"/>
    </source>
</evidence>
<evidence type="ECO:0000256" key="4">
    <source>
        <dbReference type="SAM" id="MobiDB-lite"/>
    </source>
</evidence>
<name>A0A9W4JZ38_9EURO</name>
<dbReference type="OrthoDB" id="5416589at2759"/>
<keyword evidence="2" id="KW-0819">tRNA processing</keyword>
<dbReference type="GO" id="GO:0034965">
    <property type="term" value="P:intronic box C/D snoRNA processing"/>
    <property type="evidence" value="ECO:0007669"/>
    <property type="project" value="TreeGrafter"/>
</dbReference>
<keyword evidence="3" id="KW-0539">Nucleus</keyword>
<dbReference type="GO" id="GO:0000172">
    <property type="term" value="C:ribonuclease MRP complex"/>
    <property type="evidence" value="ECO:0007669"/>
    <property type="project" value="InterPro"/>
</dbReference>
<feature type="compositionally biased region" description="Low complexity" evidence="4">
    <location>
        <begin position="759"/>
        <end position="769"/>
    </location>
</feature>
<keyword evidence="5" id="KW-0472">Membrane</keyword>
<dbReference type="Proteomes" id="UP001152646">
    <property type="component" value="Unassembled WGS sequence"/>
</dbReference>
<dbReference type="GO" id="GO:0004526">
    <property type="term" value="F:ribonuclease P activity"/>
    <property type="evidence" value="ECO:0007669"/>
    <property type="project" value="TreeGrafter"/>
</dbReference>
<dbReference type="GO" id="GO:0000294">
    <property type="term" value="P:nuclear-transcribed mRNA catabolic process, RNase MRP-dependent"/>
    <property type="evidence" value="ECO:0007669"/>
    <property type="project" value="TreeGrafter"/>
</dbReference>
<dbReference type="PANTHER" id="PTHR28256:SF1">
    <property type="entry name" value="RIBONUCLEASES P_MRP PROTEIN SUBUNIT POP7"/>
    <property type="match status" value="1"/>
</dbReference>
<dbReference type="GO" id="GO:0003723">
    <property type="term" value="F:RNA binding"/>
    <property type="evidence" value="ECO:0007669"/>
    <property type="project" value="TreeGrafter"/>
</dbReference>
<feature type="region of interest" description="Disordered" evidence="4">
    <location>
        <begin position="752"/>
        <end position="806"/>
    </location>
</feature>
<gene>
    <name evidence="6" type="ORF">PSALAMII_LOCUS10049</name>
</gene>
<dbReference type="InterPro" id="IPR020241">
    <property type="entry name" value="RNase_P/MRP_Pop7_fungi"/>
</dbReference>
<feature type="compositionally biased region" description="Polar residues" evidence="4">
    <location>
        <begin position="79"/>
        <end position="89"/>
    </location>
</feature>
<dbReference type="Pfam" id="PF12328">
    <property type="entry name" value="Rpp20"/>
    <property type="match status" value="1"/>
</dbReference>
<evidence type="ECO:0000256" key="1">
    <source>
        <dbReference type="ARBA" id="ARBA00004123"/>
    </source>
</evidence>
<evidence type="ECO:0000313" key="7">
    <source>
        <dbReference type="Proteomes" id="UP001152646"/>
    </source>
</evidence>
<dbReference type="GO" id="GO:0006364">
    <property type="term" value="P:rRNA processing"/>
    <property type="evidence" value="ECO:0007669"/>
    <property type="project" value="TreeGrafter"/>
</dbReference>
<dbReference type="SUPFAM" id="SSF82704">
    <property type="entry name" value="AlbA-like"/>
    <property type="match status" value="1"/>
</dbReference>
<dbReference type="InterPro" id="IPR014612">
    <property type="entry name" value="Pop7/Rpp20"/>
</dbReference>
<comment type="subcellular location">
    <subcellularLocation>
        <location evidence="1">Nucleus</location>
    </subcellularLocation>
</comment>
<accession>A0A9W4JZ38</accession>
<dbReference type="GO" id="GO:0000171">
    <property type="term" value="F:ribonuclease MRP activity"/>
    <property type="evidence" value="ECO:0007669"/>
    <property type="project" value="TreeGrafter"/>
</dbReference>
<dbReference type="PANTHER" id="PTHR28256">
    <property type="entry name" value="RIBONUCLEASES P/MRP PROTEIN SUBUNIT POP7"/>
    <property type="match status" value="1"/>
</dbReference>
<comment type="caution">
    <text evidence="6">The sequence shown here is derived from an EMBL/GenBank/DDBJ whole genome shotgun (WGS) entry which is preliminary data.</text>
</comment>
<feature type="region of interest" description="Disordered" evidence="4">
    <location>
        <begin position="69"/>
        <end position="93"/>
    </location>
</feature>
<keyword evidence="5" id="KW-1133">Transmembrane helix</keyword>
<keyword evidence="5" id="KW-0812">Transmembrane</keyword>
<evidence type="ECO:0000256" key="3">
    <source>
        <dbReference type="ARBA" id="ARBA00023242"/>
    </source>
</evidence>
<feature type="transmembrane region" description="Helical" evidence="5">
    <location>
        <begin position="458"/>
        <end position="484"/>
    </location>
</feature>
<feature type="transmembrane region" description="Helical" evidence="5">
    <location>
        <begin position="504"/>
        <end position="523"/>
    </location>
</feature>
<protein>
    <submittedName>
        <fullName evidence="6">Uncharacterized protein</fullName>
    </submittedName>
</protein>
<proteinExistence type="predicted"/>